<evidence type="ECO:0000256" key="1">
    <source>
        <dbReference type="ARBA" id="ARBA00004141"/>
    </source>
</evidence>
<comment type="caution">
    <text evidence="8">The sequence shown here is derived from an EMBL/GenBank/DDBJ whole genome shotgun (WGS) entry which is preliminary data.</text>
</comment>
<comment type="subcellular location">
    <subcellularLocation>
        <location evidence="1">Membrane</location>
        <topology evidence="1">Multi-pass membrane protein</topology>
    </subcellularLocation>
</comment>
<reference evidence="8" key="2">
    <citation type="submission" date="2021-04" db="EMBL/GenBank/DDBJ databases">
        <authorList>
            <person name="Gilroy R."/>
        </authorList>
    </citation>
    <scope>NUCLEOTIDE SEQUENCE</scope>
    <source>
        <strain evidence="8">ChiHjej13B12-24818</strain>
    </source>
</reference>
<evidence type="ECO:0000313" key="8">
    <source>
        <dbReference type="EMBL" id="HJB11346.1"/>
    </source>
</evidence>
<feature type="transmembrane region" description="Helical" evidence="6">
    <location>
        <begin position="215"/>
        <end position="239"/>
    </location>
</feature>
<evidence type="ECO:0000256" key="5">
    <source>
        <dbReference type="SAM" id="MobiDB-lite"/>
    </source>
</evidence>
<keyword evidence="3 6" id="KW-1133">Transmembrane helix</keyword>
<evidence type="ECO:0000256" key="4">
    <source>
        <dbReference type="ARBA" id="ARBA00023136"/>
    </source>
</evidence>
<accession>A0A9D2RQ66</accession>
<proteinExistence type="predicted"/>
<dbReference type="InterPro" id="IPR007829">
    <property type="entry name" value="TM2"/>
</dbReference>
<evidence type="ECO:0000256" key="6">
    <source>
        <dbReference type="SAM" id="Phobius"/>
    </source>
</evidence>
<feature type="compositionally biased region" description="Low complexity" evidence="5">
    <location>
        <begin position="138"/>
        <end position="164"/>
    </location>
</feature>
<evidence type="ECO:0000256" key="3">
    <source>
        <dbReference type="ARBA" id="ARBA00022989"/>
    </source>
</evidence>
<gene>
    <name evidence="8" type="ORF">H9786_12600</name>
</gene>
<feature type="region of interest" description="Disordered" evidence="5">
    <location>
        <begin position="1"/>
        <end position="180"/>
    </location>
</feature>
<sequence>MSNSGDNGSRGDQPSDVQGQHPADPWAQAPAEPQDPYAQPGETFGGPQAQDPFAQSQADLPSQPAPQDPYAQQPEQEPWGRPPHEQSQDPFAPSSAGSASSASDPYGQTDPYGQQRDPYSQPDPYAPHPDPYGPPAGGVPSSGSSASDPYGQASPGYGEQSPGYGPQPPSYGPAGGAAQAPAGELGQSRLVVGLLGIFLGAFGVHRFLLGYTTIGIIQVCITVLSCGMLSWVSGIWGLVEGILVLSKSEQFLRDAHDRPLAD</sequence>
<protein>
    <submittedName>
        <fullName evidence="8">NINE protein</fullName>
    </submittedName>
</protein>
<organism evidence="8 9">
    <name type="scientific">Candidatus Brachybacterium merdavium</name>
    <dbReference type="NCBI Taxonomy" id="2838513"/>
    <lineage>
        <taxon>Bacteria</taxon>
        <taxon>Bacillati</taxon>
        <taxon>Actinomycetota</taxon>
        <taxon>Actinomycetes</taxon>
        <taxon>Micrococcales</taxon>
        <taxon>Dermabacteraceae</taxon>
        <taxon>Brachybacterium</taxon>
    </lineage>
</organism>
<reference evidence="8" key="1">
    <citation type="journal article" date="2021" name="PeerJ">
        <title>Extensive microbial diversity within the chicken gut microbiome revealed by metagenomics and culture.</title>
        <authorList>
            <person name="Gilroy R."/>
            <person name="Ravi A."/>
            <person name="Getino M."/>
            <person name="Pursley I."/>
            <person name="Horton D.L."/>
            <person name="Alikhan N.F."/>
            <person name="Baker D."/>
            <person name="Gharbi K."/>
            <person name="Hall N."/>
            <person name="Watson M."/>
            <person name="Adriaenssens E.M."/>
            <person name="Foster-Nyarko E."/>
            <person name="Jarju S."/>
            <person name="Secka A."/>
            <person name="Antonio M."/>
            <person name="Oren A."/>
            <person name="Chaudhuri R.R."/>
            <person name="La Ragione R."/>
            <person name="Hildebrand F."/>
            <person name="Pallen M.J."/>
        </authorList>
    </citation>
    <scope>NUCLEOTIDE SEQUENCE</scope>
    <source>
        <strain evidence="8">ChiHjej13B12-24818</strain>
    </source>
</reference>
<dbReference type="EMBL" id="DWZH01000099">
    <property type="protein sequence ID" value="HJB11346.1"/>
    <property type="molecule type" value="Genomic_DNA"/>
</dbReference>
<evidence type="ECO:0000313" key="9">
    <source>
        <dbReference type="Proteomes" id="UP000823823"/>
    </source>
</evidence>
<feature type="transmembrane region" description="Helical" evidence="6">
    <location>
        <begin position="190"/>
        <end position="209"/>
    </location>
</feature>
<dbReference type="Proteomes" id="UP000823823">
    <property type="component" value="Unassembled WGS sequence"/>
</dbReference>
<feature type="domain" description="TM2" evidence="7">
    <location>
        <begin position="187"/>
        <end position="241"/>
    </location>
</feature>
<keyword evidence="4 6" id="KW-0472">Membrane</keyword>
<dbReference type="Pfam" id="PF05154">
    <property type="entry name" value="TM2"/>
    <property type="match status" value="1"/>
</dbReference>
<name>A0A9D2RQ66_9MICO</name>
<evidence type="ECO:0000259" key="7">
    <source>
        <dbReference type="Pfam" id="PF05154"/>
    </source>
</evidence>
<keyword evidence="2 6" id="KW-0812">Transmembrane</keyword>
<feature type="compositionally biased region" description="Low complexity" evidence="5">
    <location>
        <begin position="68"/>
        <end position="77"/>
    </location>
</feature>
<feature type="compositionally biased region" description="Pro residues" evidence="5">
    <location>
        <begin position="124"/>
        <end position="134"/>
    </location>
</feature>
<evidence type="ECO:0000256" key="2">
    <source>
        <dbReference type="ARBA" id="ARBA00022692"/>
    </source>
</evidence>
<feature type="compositionally biased region" description="Polar residues" evidence="5">
    <location>
        <begin position="1"/>
        <end position="18"/>
    </location>
</feature>
<dbReference type="GO" id="GO:0016020">
    <property type="term" value="C:membrane"/>
    <property type="evidence" value="ECO:0007669"/>
    <property type="project" value="UniProtKB-SubCell"/>
</dbReference>
<feature type="compositionally biased region" description="Low complexity" evidence="5">
    <location>
        <begin position="92"/>
        <end position="103"/>
    </location>
</feature>
<dbReference type="AlphaFoldDB" id="A0A9D2RQ66"/>